<evidence type="ECO:0000256" key="8">
    <source>
        <dbReference type="RuleBase" id="RU000644"/>
    </source>
</evidence>
<dbReference type="InterPro" id="IPR000795">
    <property type="entry name" value="T_Tr_GTP-bd_dom"/>
</dbReference>
<dbReference type="HAMAP" id="MF_00100_B">
    <property type="entry name" value="IF_2_B"/>
    <property type="match status" value="1"/>
</dbReference>
<comment type="caution">
    <text evidence="10">The sequence shown here is derived from an EMBL/GenBank/DDBJ whole genome shotgun (WGS) entry which is preliminary data.</text>
</comment>
<dbReference type="InterPro" id="IPR029459">
    <property type="entry name" value="EFTU-type"/>
</dbReference>
<dbReference type="InterPro" id="IPR044145">
    <property type="entry name" value="IF2_II"/>
</dbReference>
<dbReference type="InterPro" id="IPR006847">
    <property type="entry name" value="IF2_N"/>
</dbReference>
<name>A0A0G1MH87_9BACT</name>
<dbReference type="CDD" id="cd03702">
    <property type="entry name" value="IF2_mtIF2_II"/>
    <property type="match status" value="1"/>
</dbReference>
<dbReference type="Proteomes" id="UP000033999">
    <property type="component" value="Unassembled WGS sequence"/>
</dbReference>
<keyword evidence="3 7" id="KW-0396">Initiation factor</keyword>
<keyword evidence="4 7" id="KW-0547">Nucleotide-binding</keyword>
<feature type="region of interest" description="G-domain" evidence="7">
    <location>
        <begin position="173"/>
        <end position="321"/>
    </location>
</feature>
<dbReference type="SUPFAM" id="SSF50447">
    <property type="entry name" value="Translation proteins"/>
    <property type="match status" value="2"/>
</dbReference>
<sequence>MNVSELARQVRVTPNELYELLPKFGFHIGRSAIKVDDRVAQKIIRDWTRMMRNHNETLKMEKAAVARKEQAEKVRAEARTITLPNVIAVKDFAGRIGMPVTDVIRELVKNGILASQNERIDYATANIIAGDFGFNVELEKTTAEEIKEDEASLDRLKNILEGQHKDTLSPRAPVVVVMGHVDHGKTKLLDAIRKTNVVATEAGGITQHIGAYQVVKKNIPLTFIDTPGHEAFTVMRSRGAKVADIAILVVAADDGVQPQTREAAKIIEAAKLPYIVALNKVDKPEADIQKTKSQLSDIGLIPEDWGGKTICVPVAAKTGQGIDELLDMILLVADLEKEKIVANPARDAVGTVIESHIDKGEGPVATVLVQSGTLHRNDYLAVSGGLYGRVRAMKDWQSHMVDSAPPGMPVKILGFKVIPAVGDVLEAPKTAEGLERKMRADYMMRDSATASQEVVTAQTEEAKDKKLFKIIIRADVLGSLEAIAGALERFRHPEVGVEIVAKGLGSITESEVGSAGATGARIFGFHVPIAQGVERLARDKGVVIQHYKIIYDLLDEVKRELQNLLPPEVIVEEMGVFKVMAIFRTEKSNQIVGGRVEDGKLRPGLKLRMKRGDAFYGMGEIVKVQSGKQETQEVVAGSECGVQVKTKEKIEIDDVFEAYREEVKQRVLKL</sequence>
<dbReference type="AlphaFoldDB" id="A0A0G1MH87"/>
<evidence type="ECO:0000256" key="1">
    <source>
        <dbReference type="ARBA" id="ARBA00007733"/>
    </source>
</evidence>
<dbReference type="PANTHER" id="PTHR43381">
    <property type="entry name" value="TRANSLATION INITIATION FACTOR IF-2-RELATED"/>
    <property type="match status" value="1"/>
</dbReference>
<evidence type="ECO:0000313" key="10">
    <source>
        <dbReference type="EMBL" id="KKU07432.1"/>
    </source>
</evidence>
<dbReference type="Pfam" id="PF22042">
    <property type="entry name" value="EF-G_D2"/>
    <property type="match status" value="1"/>
</dbReference>
<dbReference type="GO" id="GO:0005525">
    <property type="term" value="F:GTP binding"/>
    <property type="evidence" value="ECO:0007669"/>
    <property type="project" value="UniProtKB-KW"/>
</dbReference>
<evidence type="ECO:0000256" key="3">
    <source>
        <dbReference type="ARBA" id="ARBA00022540"/>
    </source>
</evidence>
<dbReference type="SUPFAM" id="SSF52156">
    <property type="entry name" value="Initiation factor IF2/eIF5b, domain 3"/>
    <property type="match status" value="1"/>
</dbReference>
<dbReference type="SUPFAM" id="SSF52540">
    <property type="entry name" value="P-loop containing nucleoside triphosphate hydrolases"/>
    <property type="match status" value="1"/>
</dbReference>
<accession>A0A0G1MH87</accession>
<dbReference type="Pfam" id="PF00009">
    <property type="entry name" value="GTP_EFTU"/>
    <property type="match status" value="1"/>
</dbReference>
<dbReference type="InterPro" id="IPR005225">
    <property type="entry name" value="Small_GTP-bd"/>
</dbReference>
<evidence type="ECO:0000256" key="7">
    <source>
        <dbReference type="HAMAP-Rule" id="MF_00100"/>
    </source>
</evidence>
<dbReference type="InterPro" id="IPR009000">
    <property type="entry name" value="Transl_B-barrel_sf"/>
</dbReference>
<evidence type="ECO:0000256" key="6">
    <source>
        <dbReference type="ARBA" id="ARBA00023134"/>
    </source>
</evidence>
<dbReference type="FunFam" id="3.40.50.10050:FF:000001">
    <property type="entry name" value="Translation initiation factor IF-2"/>
    <property type="match status" value="1"/>
</dbReference>
<dbReference type="Pfam" id="PF11987">
    <property type="entry name" value="IF-2"/>
    <property type="match status" value="1"/>
</dbReference>
<dbReference type="InterPro" id="IPR023115">
    <property type="entry name" value="TIF_IF2_dom3"/>
</dbReference>
<evidence type="ECO:0000313" key="11">
    <source>
        <dbReference type="Proteomes" id="UP000033999"/>
    </source>
</evidence>
<dbReference type="InterPro" id="IPR053905">
    <property type="entry name" value="EF-G-like_DII"/>
</dbReference>
<protein>
    <recommendedName>
        <fullName evidence="2 7">Translation initiation factor IF-2</fullName>
    </recommendedName>
</protein>
<evidence type="ECO:0000259" key="9">
    <source>
        <dbReference type="PROSITE" id="PS51722"/>
    </source>
</evidence>
<dbReference type="InterPro" id="IPR000178">
    <property type="entry name" value="TF_IF2_bacterial-like"/>
</dbReference>
<dbReference type="Pfam" id="PF14578">
    <property type="entry name" value="GTP_EFTU_D4"/>
    <property type="match status" value="1"/>
</dbReference>
<dbReference type="CDD" id="cd01342">
    <property type="entry name" value="Translation_Factor_II_like"/>
    <property type="match status" value="1"/>
</dbReference>
<dbReference type="Gene3D" id="3.40.50.10050">
    <property type="entry name" value="Translation initiation factor IF- 2, domain 3"/>
    <property type="match status" value="1"/>
</dbReference>
<dbReference type="FunFam" id="3.40.50.300:FF:000019">
    <property type="entry name" value="Translation initiation factor IF-2"/>
    <property type="match status" value="1"/>
</dbReference>
<evidence type="ECO:0000256" key="5">
    <source>
        <dbReference type="ARBA" id="ARBA00022917"/>
    </source>
</evidence>
<dbReference type="InterPro" id="IPR036925">
    <property type="entry name" value="TIF_IF2_dom3_sf"/>
</dbReference>
<dbReference type="PROSITE" id="PS51722">
    <property type="entry name" value="G_TR_2"/>
    <property type="match status" value="1"/>
</dbReference>
<dbReference type="CDD" id="cd01887">
    <property type="entry name" value="IF2_eIF5B"/>
    <property type="match status" value="1"/>
</dbReference>
<comment type="function">
    <text evidence="7 8">One of the essential components for the initiation of protein synthesis. Protects formylmethionyl-tRNA from spontaneous hydrolysis and promotes its binding to the 30S ribosomal subunits. Also involved in the hydrolysis of GTP during the formation of the 70S ribosomal complex.</text>
</comment>
<dbReference type="GO" id="GO:0005737">
    <property type="term" value="C:cytoplasm"/>
    <property type="evidence" value="ECO:0007669"/>
    <property type="project" value="UniProtKB-SubCell"/>
</dbReference>
<dbReference type="PANTHER" id="PTHR43381:SF5">
    <property type="entry name" value="TR-TYPE G DOMAIN-CONTAINING PROTEIN"/>
    <property type="match status" value="1"/>
</dbReference>
<keyword evidence="7" id="KW-0963">Cytoplasm</keyword>
<keyword evidence="6 7" id="KW-0342">GTP-binding</keyword>
<feature type="binding site" evidence="7">
    <location>
        <begin position="179"/>
        <end position="186"/>
    </location>
    <ligand>
        <name>GTP</name>
        <dbReference type="ChEBI" id="CHEBI:37565"/>
    </ligand>
</feature>
<evidence type="ECO:0000256" key="4">
    <source>
        <dbReference type="ARBA" id="ARBA00022741"/>
    </source>
</evidence>
<evidence type="ECO:0000256" key="2">
    <source>
        <dbReference type="ARBA" id="ARBA00020675"/>
    </source>
</evidence>
<dbReference type="GO" id="GO:0003743">
    <property type="term" value="F:translation initiation factor activity"/>
    <property type="evidence" value="ECO:0007669"/>
    <property type="project" value="UniProtKB-UniRule"/>
</dbReference>
<gene>
    <name evidence="7" type="primary">infB</name>
    <name evidence="10" type="ORF">UX10_C0011G0010</name>
</gene>
<dbReference type="Gene3D" id="2.40.30.10">
    <property type="entry name" value="Translation factors"/>
    <property type="match status" value="2"/>
</dbReference>
<dbReference type="NCBIfam" id="TIGR00487">
    <property type="entry name" value="IF-2"/>
    <property type="match status" value="1"/>
</dbReference>
<dbReference type="NCBIfam" id="TIGR00231">
    <property type="entry name" value="small_GTP"/>
    <property type="match status" value="1"/>
</dbReference>
<proteinExistence type="inferred from homology"/>
<comment type="subcellular location">
    <subcellularLocation>
        <location evidence="7">Cytoplasm</location>
    </subcellularLocation>
</comment>
<dbReference type="InterPro" id="IPR015760">
    <property type="entry name" value="TIF_IF2"/>
</dbReference>
<dbReference type="Pfam" id="PF04760">
    <property type="entry name" value="IF2_N"/>
    <property type="match status" value="1"/>
</dbReference>
<feature type="binding site" evidence="7">
    <location>
        <begin position="279"/>
        <end position="282"/>
    </location>
    <ligand>
        <name>GTP</name>
        <dbReference type="ChEBI" id="CHEBI:37565"/>
    </ligand>
</feature>
<feature type="domain" description="Tr-type G" evidence="9">
    <location>
        <begin position="170"/>
        <end position="338"/>
    </location>
</feature>
<dbReference type="GO" id="GO:0003924">
    <property type="term" value="F:GTPase activity"/>
    <property type="evidence" value="ECO:0007669"/>
    <property type="project" value="UniProtKB-UniRule"/>
</dbReference>
<feature type="binding site" evidence="7">
    <location>
        <begin position="225"/>
        <end position="229"/>
    </location>
    <ligand>
        <name>GTP</name>
        <dbReference type="ChEBI" id="CHEBI:37565"/>
    </ligand>
</feature>
<dbReference type="EMBL" id="LCKX01000011">
    <property type="protein sequence ID" value="KKU07432.1"/>
    <property type="molecule type" value="Genomic_DNA"/>
</dbReference>
<dbReference type="InterPro" id="IPR027417">
    <property type="entry name" value="P-loop_NTPase"/>
</dbReference>
<dbReference type="PATRIC" id="fig|1619041.3.peg.380"/>
<organism evidence="10 11">
    <name type="scientific">Candidatus Magasanikbacteria bacterium GW2011_GWA2_45_39</name>
    <dbReference type="NCBI Taxonomy" id="1619041"/>
    <lineage>
        <taxon>Bacteria</taxon>
        <taxon>Candidatus Magasanikiibacteriota</taxon>
    </lineage>
</organism>
<keyword evidence="5 7" id="KW-0648">Protein biosynthesis</keyword>
<comment type="similarity">
    <text evidence="1 7 8">Belongs to the TRAFAC class translation factor GTPase superfamily. Classic translation factor GTPase family. IF-2 subfamily.</text>
</comment>
<reference evidence="10 11" key="1">
    <citation type="journal article" date="2015" name="Nature">
        <title>rRNA introns, odd ribosomes, and small enigmatic genomes across a large radiation of phyla.</title>
        <authorList>
            <person name="Brown C.T."/>
            <person name="Hug L.A."/>
            <person name="Thomas B.C."/>
            <person name="Sharon I."/>
            <person name="Castelle C.J."/>
            <person name="Singh A."/>
            <person name="Wilkins M.J."/>
            <person name="Williams K.H."/>
            <person name="Banfield J.F."/>
        </authorList>
    </citation>
    <scope>NUCLEOTIDE SEQUENCE [LARGE SCALE GENOMIC DNA]</scope>
</reference>
<dbReference type="Gene3D" id="3.40.50.300">
    <property type="entry name" value="P-loop containing nucleotide triphosphate hydrolases"/>
    <property type="match status" value="1"/>
</dbReference>